<accession>R7TWM7</accession>
<dbReference type="HOGENOM" id="CLU_2051855_0_0_1"/>
<organism evidence="1">
    <name type="scientific">Capitella teleta</name>
    <name type="common">Polychaete worm</name>
    <dbReference type="NCBI Taxonomy" id="283909"/>
    <lineage>
        <taxon>Eukaryota</taxon>
        <taxon>Metazoa</taxon>
        <taxon>Spiralia</taxon>
        <taxon>Lophotrochozoa</taxon>
        <taxon>Annelida</taxon>
        <taxon>Polychaeta</taxon>
        <taxon>Sedentaria</taxon>
        <taxon>Scolecida</taxon>
        <taxon>Capitellidae</taxon>
        <taxon>Capitella</taxon>
    </lineage>
</organism>
<dbReference type="AlphaFoldDB" id="R7TWM7"/>
<reference evidence="2" key="3">
    <citation type="submission" date="2015-06" db="UniProtKB">
        <authorList>
            <consortium name="EnsemblMetazoa"/>
        </authorList>
    </citation>
    <scope>IDENTIFICATION</scope>
</reference>
<sequence length="120" mass="13993">MVLRIDRSDMSHERAIVTIILELDKNNDAIVIQRLWFTAQERHSGKRKSAGNQEIWKSVWNSKRKHNTCSLDEQMIVGIDLNNEISILKKCCSILRDLQIKHPIKMLAEMNHYFTYAANA</sequence>
<keyword evidence="3" id="KW-1185">Reference proteome</keyword>
<evidence type="ECO:0000313" key="2">
    <source>
        <dbReference type="EnsemblMetazoa" id="CapteP190795"/>
    </source>
</evidence>
<evidence type="ECO:0000313" key="1">
    <source>
        <dbReference type="EMBL" id="ELT95380.1"/>
    </source>
</evidence>
<dbReference type="EMBL" id="KB309138">
    <property type="protein sequence ID" value="ELT95380.1"/>
    <property type="molecule type" value="Genomic_DNA"/>
</dbReference>
<name>R7TWM7_CAPTE</name>
<dbReference type="EnsemblMetazoa" id="CapteT190795">
    <property type="protein sequence ID" value="CapteP190795"/>
    <property type="gene ID" value="CapteG190795"/>
</dbReference>
<proteinExistence type="predicted"/>
<reference evidence="3" key="1">
    <citation type="submission" date="2012-12" db="EMBL/GenBank/DDBJ databases">
        <authorList>
            <person name="Hellsten U."/>
            <person name="Grimwood J."/>
            <person name="Chapman J.A."/>
            <person name="Shapiro H."/>
            <person name="Aerts A."/>
            <person name="Otillar R.P."/>
            <person name="Terry A.Y."/>
            <person name="Boore J.L."/>
            <person name="Simakov O."/>
            <person name="Marletaz F."/>
            <person name="Cho S.-J."/>
            <person name="Edsinger-Gonzales E."/>
            <person name="Havlak P."/>
            <person name="Kuo D.-H."/>
            <person name="Larsson T."/>
            <person name="Lv J."/>
            <person name="Arendt D."/>
            <person name="Savage R."/>
            <person name="Osoegawa K."/>
            <person name="de Jong P."/>
            <person name="Lindberg D.R."/>
            <person name="Seaver E.C."/>
            <person name="Weisblat D.A."/>
            <person name="Putnam N.H."/>
            <person name="Grigoriev I.V."/>
            <person name="Rokhsar D.S."/>
        </authorList>
    </citation>
    <scope>NUCLEOTIDE SEQUENCE</scope>
    <source>
        <strain evidence="3">I ESC-2004</strain>
    </source>
</reference>
<reference evidence="1 3" key="2">
    <citation type="journal article" date="2013" name="Nature">
        <title>Insights into bilaterian evolution from three spiralian genomes.</title>
        <authorList>
            <person name="Simakov O."/>
            <person name="Marletaz F."/>
            <person name="Cho S.J."/>
            <person name="Edsinger-Gonzales E."/>
            <person name="Havlak P."/>
            <person name="Hellsten U."/>
            <person name="Kuo D.H."/>
            <person name="Larsson T."/>
            <person name="Lv J."/>
            <person name="Arendt D."/>
            <person name="Savage R."/>
            <person name="Osoegawa K."/>
            <person name="de Jong P."/>
            <person name="Grimwood J."/>
            <person name="Chapman J.A."/>
            <person name="Shapiro H."/>
            <person name="Aerts A."/>
            <person name="Otillar R.P."/>
            <person name="Terry A.Y."/>
            <person name="Boore J.L."/>
            <person name="Grigoriev I.V."/>
            <person name="Lindberg D.R."/>
            <person name="Seaver E.C."/>
            <person name="Weisblat D.A."/>
            <person name="Putnam N.H."/>
            <person name="Rokhsar D.S."/>
        </authorList>
    </citation>
    <scope>NUCLEOTIDE SEQUENCE</scope>
    <source>
        <strain evidence="1 3">I ESC-2004</strain>
    </source>
</reference>
<dbReference type="EMBL" id="AMQN01011845">
    <property type="status" value="NOT_ANNOTATED_CDS"/>
    <property type="molecule type" value="Genomic_DNA"/>
</dbReference>
<dbReference type="Proteomes" id="UP000014760">
    <property type="component" value="Unassembled WGS sequence"/>
</dbReference>
<protein>
    <submittedName>
        <fullName evidence="1 2">Uncharacterized protein</fullName>
    </submittedName>
</protein>
<gene>
    <name evidence="1" type="ORF">CAPTEDRAFT_190795</name>
</gene>
<evidence type="ECO:0000313" key="3">
    <source>
        <dbReference type="Proteomes" id="UP000014760"/>
    </source>
</evidence>